<keyword evidence="2" id="KW-0238">DNA-binding</keyword>
<dbReference type="Proteomes" id="UP000198577">
    <property type="component" value="Unassembled WGS sequence"/>
</dbReference>
<gene>
    <name evidence="5" type="ORF">SAMN05444406_11244</name>
</gene>
<proteinExistence type="predicted"/>
<dbReference type="Gene3D" id="3.40.50.2300">
    <property type="match status" value="2"/>
</dbReference>
<dbReference type="InterPro" id="IPR000843">
    <property type="entry name" value="HTH_LacI"/>
</dbReference>
<protein>
    <submittedName>
        <fullName evidence="5">Transcriptional regulator, LacI family</fullName>
    </submittedName>
</protein>
<dbReference type="InterPro" id="IPR046335">
    <property type="entry name" value="LacI/GalR-like_sensor"/>
</dbReference>
<dbReference type="PANTHER" id="PTHR30146">
    <property type="entry name" value="LACI-RELATED TRANSCRIPTIONAL REPRESSOR"/>
    <property type="match status" value="1"/>
</dbReference>
<dbReference type="GO" id="GO:0003700">
    <property type="term" value="F:DNA-binding transcription factor activity"/>
    <property type="evidence" value="ECO:0007669"/>
    <property type="project" value="TreeGrafter"/>
</dbReference>
<evidence type="ECO:0000259" key="4">
    <source>
        <dbReference type="PROSITE" id="PS50932"/>
    </source>
</evidence>
<dbReference type="CDD" id="cd01392">
    <property type="entry name" value="HTH_LacI"/>
    <property type="match status" value="1"/>
</dbReference>
<dbReference type="SUPFAM" id="SSF47413">
    <property type="entry name" value="lambda repressor-like DNA-binding domains"/>
    <property type="match status" value="1"/>
</dbReference>
<dbReference type="PRINTS" id="PR00036">
    <property type="entry name" value="HTHLACI"/>
</dbReference>
<dbReference type="STRING" id="937334.SAMN05444406_11244"/>
<sequence>MAVTIRDVAKRAGVSLGTVSRYLNGYRLREENRLKVEKAIQELGFKQNIIAKGLKSNRSMTIGVVIDDFTNIFCTSIVTAIERTVEKENYSIILCDYEGDTEKLEQKLNFLRDRFVDGLILFSNNVRLSIMDEYIRDGIPIVIVNEDIPGFNTDKVLVDNAGASFRAVERFIHSNHTKIAIINGPPNSWVSQQRFEGYKQALEAYNLPVESRWIKYGNFTTVGGYLAAKEFFEGADIPTALYVTNYYMTLGAVMAIHELNIKVPQELSIIGFDYFELSDVIKPSLTVIEQPTSKMGEIAGNLILKRIKGDYTGYPEVHTLHTRMIVRDSVRAIS</sequence>
<dbReference type="InterPro" id="IPR028082">
    <property type="entry name" value="Peripla_BP_I"/>
</dbReference>
<dbReference type="SMART" id="SM00354">
    <property type="entry name" value="HTH_LACI"/>
    <property type="match status" value="1"/>
</dbReference>
<dbReference type="EMBL" id="FOXR01000012">
    <property type="protein sequence ID" value="SFQ10246.1"/>
    <property type="molecule type" value="Genomic_DNA"/>
</dbReference>
<dbReference type="PROSITE" id="PS50932">
    <property type="entry name" value="HTH_LACI_2"/>
    <property type="match status" value="1"/>
</dbReference>
<dbReference type="CDD" id="cd06267">
    <property type="entry name" value="PBP1_LacI_sugar_binding-like"/>
    <property type="match status" value="1"/>
</dbReference>
<organism evidence="5 6">
    <name type="scientific">Caldicoprobacter faecalis</name>
    <dbReference type="NCBI Taxonomy" id="937334"/>
    <lineage>
        <taxon>Bacteria</taxon>
        <taxon>Bacillati</taxon>
        <taxon>Bacillota</taxon>
        <taxon>Clostridia</taxon>
        <taxon>Caldicoprobacterales</taxon>
        <taxon>Caldicoprobacteraceae</taxon>
        <taxon>Caldicoprobacter</taxon>
    </lineage>
</organism>
<dbReference type="Pfam" id="PF00356">
    <property type="entry name" value="LacI"/>
    <property type="match status" value="1"/>
</dbReference>
<dbReference type="GO" id="GO:0000976">
    <property type="term" value="F:transcription cis-regulatory region binding"/>
    <property type="evidence" value="ECO:0007669"/>
    <property type="project" value="TreeGrafter"/>
</dbReference>
<keyword evidence="6" id="KW-1185">Reference proteome</keyword>
<name>A0A1I5VTF2_9FIRM</name>
<keyword evidence="1" id="KW-0805">Transcription regulation</keyword>
<feature type="domain" description="HTH lacI-type" evidence="4">
    <location>
        <begin position="3"/>
        <end position="56"/>
    </location>
</feature>
<accession>A0A1I5VTF2</accession>
<evidence type="ECO:0000256" key="3">
    <source>
        <dbReference type="ARBA" id="ARBA00023163"/>
    </source>
</evidence>
<reference evidence="5 6" key="1">
    <citation type="submission" date="2016-10" db="EMBL/GenBank/DDBJ databases">
        <authorList>
            <person name="de Groot N.N."/>
        </authorList>
    </citation>
    <scope>NUCLEOTIDE SEQUENCE [LARGE SCALE GENOMIC DNA]</scope>
    <source>
        <strain evidence="5 6">DSM 20678</strain>
    </source>
</reference>
<dbReference type="InterPro" id="IPR010982">
    <property type="entry name" value="Lambda_DNA-bd_dom_sf"/>
</dbReference>
<dbReference type="Pfam" id="PF13377">
    <property type="entry name" value="Peripla_BP_3"/>
    <property type="match status" value="1"/>
</dbReference>
<evidence type="ECO:0000313" key="6">
    <source>
        <dbReference type="Proteomes" id="UP000198577"/>
    </source>
</evidence>
<dbReference type="SUPFAM" id="SSF53822">
    <property type="entry name" value="Periplasmic binding protein-like I"/>
    <property type="match status" value="1"/>
</dbReference>
<dbReference type="OrthoDB" id="9784962at2"/>
<dbReference type="Gene3D" id="1.10.260.40">
    <property type="entry name" value="lambda repressor-like DNA-binding domains"/>
    <property type="match status" value="1"/>
</dbReference>
<keyword evidence="3" id="KW-0804">Transcription</keyword>
<dbReference type="RefSeq" id="WP_025748021.1">
    <property type="nucleotide sequence ID" value="NZ_FOXR01000012.1"/>
</dbReference>
<evidence type="ECO:0000313" key="5">
    <source>
        <dbReference type="EMBL" id="SFQ10246.1"/>
    </source>
</evidence>
<dbReference type="PROSITE" id="PS00356">
    <property type="entry name" value="HTH_LACI_1"/>
    <property type="match status" value="1"/>
</dbReference>
<dbReference type="AlphaFoldDB" id="A0A1I5VTF2"/>
<evidence type="ECO:0000256" key="2">
    <source>
        <dbReference type="ARBA" id="ARBA00023125"/>
    </source>
</evidence>
<evidence type="ECO:0000256" key="1">
    <source>
        <dbReference type="ARBA" id="ARBA00023015"/>
    </source>
</evidence>
<dbReference type="PANTHER" id="PTHR30146:SF109">
    <property type="entry name" value="HTH-TYPE TRANSCRIPTIONAL REGULATOR GALS"/>
    <property type="match status" value="1"/>
</dbReference>